<evidence type="ECO:0000256" key="5">
    <source>
        <dbReference type="ARBA" id="ARBA00049660"/>
    </source>
</evidence>
<protein>
    <submittedName>
        <fullName evidence="7">Nitrite transporter NirC</fullName>
    </submittedName>
</protein>
<gene>
    <name evidence="7" type="ORF">BZM27_45900</name>
</gene>
<dbReference type="GO" id="GO:0005886">
    <property type="term" value="C:plasma membrane"/>
    <property type="evidence" value="ECO:0007669"/>
    <property type="project" value="TreeGrafter"/>
</dbReference>
<dbReference type="PANTHER" id="PTHR30520:SF8">
    <property type="entry name" value="NITRITE TRANSPORTER NIRC"/>
    <property type="match status" value="1"/>
</dbReference>
<dbReference type="InterPro" id="IPR000292">
    <property type="entry name" value="For/NO2_transpt"/>
</dbReference>
<evidence type="ECO:0000313" key="8">
    <source>
        <dbReference type="Proteomes" id="UP000294200"/>
    </source>
</evidence>
<comment type="similarity">
    <text evidence="5">Belongs to the FNT transporter (TC 1.A.16) family.</text>
</comment>
<accession>A0A4R0XCU0</accession>
<dbReference type="InterPro" id="IPR024002">
    <property type="entry name" value="For/NO2_transpt_CS"/>
</dbReference>
<feature type="transmembrane region" description="Helical" evidence="6">
    <location>
        <begin position="185"/>
        <end position="209"/>
    </location>
</feature>
<feature type="transmembrane region" description="Helical" evidence="6">
    <location>
        <begin position="55"/>
        <end position="80"/>
    </location>
</feature>
<keyword evidence="2 6" id="KW-0812">Transmembrane</keyword>
<dbReference type="PROSITE" id="PS01006">
    <property type="entry name" value="FORMATE_NITRITE_TP_2"/>
    <property type="match status" value="1"/>
</dbReference>
<dbReference type="InterPro" id="IPR023271">
    <property type="entry name" value="Aquaporin-like"/>
</dbReference>
<evidence type="ECO:0000256" key="4">
    <source>
        <dbReference type="ARBA" id="ARBA00023136"/>
    </source>
</evidence>
<dbReference type="Gene3D" id="1.20.1080.10">
    <property type="entry name" value="Glycerol uptake facilitator protein"/>
    <property type="match status" value="1"/>
</dbReference>
<dbReference type="Pfam" id="PF01226">
    <property type="entry name" value="Form_Nir_trans"/>
    <property type="match status" value="1"/>
</dbReference>
<evidence type="ECO:0000256" key="2">
    <source>
        <dbReference type="ARBA" id="ARBA00022692"/>
    </source>
</evidence>
<dbReference type="Proteomes" id="UP000294200">
    <property type="component" value="Unassembled WGS sequence"/>
</dbReference>
<dbReference type="GO" id="GO:0015499">
    <property type="term" value="F:formate transmembrane transporter activity"/>
    <property type="evidence" value="ECO:0007669"/>
    <property type="project" value="TreeGrafter"/>
</dbReference>
<dbReference type="AlphaFoldDB" id="A0A4R0XCU0"/>
<dbReference type="PANTHER" id="PTHR30520">
    <property type="entry name" value="FORMATE TRANSPORTER-RELATED"/>
    <property type="match status" value="1"/>
</dbReference>
<evidence type="ECO:0000256" key="6">
    <source>
        <dbReference type="SAM" id="Phobius"/>
    </source>
</evidence>
<feature type="transmembrane region" description="Helical" evidence="6">
    <location>
        <begin position="154"/>
        <end position="173"/>
    </location>
</feature>
<evidence type="ECO:0000256" key="3">
    <source>
        <dbReference type="ARBA" id="ARBA00022989"/>
    </source>
</evidence>
<keyword evidence="3 6" id="KW-1133">Transmembrane helix</keyword>
<comment type="caution">
    <text evidence="7">The sequence shown here is derived from an EMBL/GenBank/DDBJ whole genome shotgun (WGS) entry which is preliminary data.</text>
</comment>
<comment type="subcellular location">
    <subcellularLocation>
        <location evidence="1">Membrane</location>
        <topology evidence="1">Multi-pass membrane protein</topology>
    </subcellularLocation>
</comment>
<sequence>MYAESIDKFAKVGALKALAVQRSPLAFLIGAAMAGAYIGFGDILMFSVGAHVGPAYVHLVMGAVFACALTIVVFAGSDLFTGTAMYMPFAALRGETGIRGVLVVWVSCWIGNLLGAIVLAAILYAAGGGVLLTDGSEVFFKAVEAKMSAPDLPLFAKGLLCNWLVCLAIWMAARTTNDGAKLGLIFWPIFAFVASGFEHSVANMFAFAVALMADHPGSITLAGAIHNEFFVTAGNLVGGAIFMGLGYWLQGDGVGHASQTHVPASEQAPTH</sequence>
<proteinExistence type="inferred from homology"/>
<feature type="transmembrane region" description="Helical" evidence="6">
    <location>
        <begin position="101"/>
        <end position="126"/>
    </location>
</feature>
<keyword evidence="8" id="KW-1185">Reference proteome</keyword>
<dbReference type="EMBL" id="MWML01000341">
    <property type="protein sequence ID" value="TCG03771.1"/>
    <property type="molecule type" value="Genomic_DNA"/>
</dbReference>
<feature type="transmembrane region" description="Helical" evidence="6">
    <location>
        <begin position="229"/>
        <end position="249"/>
    </location>
</feature>
<keyword evidence="4 6" id="KW-0472">Membrane</keyword>
<evidence type="ECO:0000313" key="7">
    <source>
        <dbReference type="EMBL" id="TCG03771.1"/>
    </source>
</evidence>
<evidence type="ECO:0000256" key="1">
    <source>
        <dbReference type="ARBA" id="ARBA00004141"/>
    </source>
</evidence>
<reference evidence="7 8" key="1">
    <citation type="submission" date="2017-02" db="EMBL/GenBank/DDBJ databases">
        <title>Paraburkholderia sophoroidis sp. nov. and Paraburkholderia steynii sp. nov. rhizobial symbionts of the fynbos legume Hypocalyptus sophoroides.</title>
        <authorList>
            <person name="Steenkamp E.T."/>
            <person name="Beukes C.W."/>
            <person name="Van Zyl E."/>
            <person name="Avontuur J."/>
            <person name="Chan W.Y."/>
            <person name="Hassen A."/>
            <person name="Palmer M."/>
            <person name="Mthombeni L."/>
            <person name="Phalane F."/>
            <person name="Sereme K."/>
            <person name="Venter S.N."/>
        </authorList>
    </citation>
    <scope>NUCLEOTIDE SEQUENCE [LARGE SCALE GENOMIC DNA]</scope>
    <source>
        <strain evidence="7 8">HC1.1ba</strain>
    </source>
</reference>
<name>A0A4R0XCU0_9BURK</name>
<organism evidence="7 8">
    <name type="scientific">Paraburkholderia steynii</name>
    <dbReference type="NCBI Taxonomy" id="1245441"/>
    <lineage>
        <taxon>Bacteria</taxon>
        <taxon>Pseudomonadati</taxon>
        <taxon>Pseudomonadota</taxon>
        <taxon>Betaproteobacteria</taxon>
        <taxon>Burkholderiales</taxon>
        <taxon>Burkholderiaceae</taxon>
        <taxon>Paraburkholderia</taxon>
    </lineage>
</organism>
<feature type="transmembrane region" description="Helical" evidence="6">
    <location>
        <begin position="25"/>
        <end position="49"/>
    </location>
</feature>